<accession>A0AAD5R2P8</accession>
<dbReference type="Gene3D" id="1.10.287.810">
    <property type="entry name" value="Mitochondrial import inner membrane translocase subunit tim13 like domains"/>
    <property type="match status" value="1"/>
</dbReference>
<evidence type="ECO:0000256" key="4">
    <source>
        <dbReference type="ARBA" id="ARBA00022833"/>
    </source>
</evidence>
<dbReference type="GO" id="GO:0042719">
    <property type="term" value="C:mitochondrial intermembrane space chaperone complex"/>
    <property type="evidence" value="ECO:0007669"/>
    <property type="project" value="UniProtKB-ARBA"/>
</dbReference>
<protein>
    <recommendedName>
        <fullName evidence="10">Mitochondrial import inner membrane translocase subunit</fullName>
    </recommendedName>
</protein>
<reference evidence="12" key="1">
    <citation type="submission" date="2021-06" db="EMBL/GenBank/DDBJ databases">
        <title>Parelaphostrongylus tenuis whole genome reference sequence.</title>
        <authorList>
            <person name="Garwood T.J."/>
            <person name="Larsen P.A."/>
            <person name="Fountain-Jones N.M."/>
            <person name="Garbe J.R."/>
            <person name="Macchietto M.G."/>
            <person name="Kania S.A."/>
            <person name="Gerhold R.W."/>
            <person name="Richards J.E."/>
            <person name="Wolf T.M."/>
        </authorList>
    </citation>
    <scope>NUCLEOTIDE SEQUENCE</scope>
    <source>
        <strain evidence="12">MNPRO001-30</strain>
        <tissue evidence="12">Meninges</tissue>
    </source>
</reference>
<dbReference type="InterPro" id="IPR035427">
    <property type="entry name" value="Tim10-like_dom_sf"/>
</dbReference>
<dbReference type="GO" id="GO:0015031">
    <property type="term" value="P:protein transport"/>
    <property type="evidence" value="ECO:0007669"/>
    <property type="project" value="UniProtKB-KW"/>
</dbReference>
<keyword evidence="4" id="KW-0862">Zinc</keyword>
<gene>
    <name evidence="12" type="ORF">KIN20_029612</name>
</gene>
<comment type="similarity">
    <text evidence="1 10">Belongs to the small Tim family.</text>
</comment>
<comment type="caution">
    <text evidence="12">The sequence shown here is derived from an EMBL/GenBank/DDBJ whole genome shotgun (WGS) entry which is preliminary data.</text>
</comment>
<evidence type="ECO:0000256" key="9">
    <source>
        <dbReference type="ARBA" id="ARBA00023186"/>
    </source>
</evidence>
<evidence type="ECO:0000313" key="12">
    <source>
        <dbReference type="EMBL" id="KAJ1368477.1"/>
    </source>
</evidence>
<keyword evidence="13" id="KW-1185">Reference proteome</keyword>
<evidence type="ECO:0000256" key="7">
    <source>
        <dbReference type="ARBA" id="ARBA00023128"/>
    </source>
</evidence>
<evidence type="ECO:0000256" key="10">
    <source>
        <dbReference type="RuleBase" id="RU367043"/>
    </source>
</evidence>
<keyword evidence="6 10" id="KW-0811">Translocation</keyword>
<dbReference type="InterPro" id="IPR004217">
    <property type="entry name" value="Tim10-like"/>
</dbReference>
<dbReference type="Pfam" id="PF02953">
    <property type="entry name" value="zf-Tim10_DDP"/>
    <property type="match status" value="1"/>
</dbReference>
<dbReference type="GO" id="GO:0005743">
    <property type="term" value="C:mitochondrial inner membrane"/>
    <property type="evidence" value="ECO:0007669"/>
    <property type="project" value="UniProtKB-SubCell"/>
</dbReference>
<comment type="domain">
    <text evidence="10">The twin CX3C motif contains 4 conserved Cys residues that form 2 disulfide bonds in the mitochondrial intermembrane space.</text>
</comment>
<dbReference type="GO" id="GO:0046872">
    <property type="term" value="F:metal ion binding"/>
    <property type="evidence" value="ECO:0007669"/>
    <property type="project" value="UniProtKB-KW"/>
</dbReference>
<keyword evidence="5 10" id="KW-0653">Protein transport</keyword>
<keyword evidence="2 10" id="KW-0813">Transport</keyword>
<evidence type="ECO:0000256" key="2">
    <source>
        <dbReference type="ARBA" id="ARBA00022448"/>
    </source>
</evidence>
<keyword evidence="7 10" id="KW-0496">Mitochondrion</keyword>
<dbReference type="SUPFAM" id="SSF144122">
    <property type="entry name" value="Tim10-like"/>
    <property type="match status" value="1"/>
</dbReference>
<evidence type="ECO:0000256" key="1">
    <source>
        <dbReference type="ARBA" id="ARBA00006720"/>
    </source>
</evidence>
<keyword evidence="3" id="KW-0479">Metal-binding</keyword>
<evidence type="ECO:0000256" key="3">
    <source>
        <dbReference type="ARBA" id="ARBA00022723"/>
    </source>
</evidence>
<comment type="subunit">
    <text evidence="10">Heterohexamer.</text>
</comment>
<dbReference type="EMBL" id="JAHQIW010006202">
    <property type="protein sequence ID" value="KAJ1368477.1"/>
    <property type="molecule type" value="Genomic_DNA"/>
</dbReference>
<evidence type="ECO:0000259" key="11">
    <source>
        <dbReference type="Pfam" id="PF02953"/>
    </source>
</evidence>
<dbReference type="AlphaFoldDB" id="A0AAD5R2P8"/>
<keyword evidence="8 10" id="KW-1015">Disulfide bond</keyword>
<organism evidence="12 13">
    <name type="scientific">Parelaphostrongylus tenuis</name>
    <name type="common">Meningeal worm</name>
    <dbReference type="NCBI Taxonomy" id="148309"/>
    <lineage>
        <taxon>Eukaryota</taxon>
        <taxon>Metazoa</taxon>
        <taxon>Ecdysozoa</taxon>
        <taxon>Nematoda</taxon>
        <taxon>Chromadorea</taxon>
        <taxon>Rhabditida</taxon>
        <taxon>Rhabditina</taxon>
        <taxon>Rhabditomorpha</taxon>
        <taxon>Strongyloidea</taxon>
        <taxon>Metastrongylidae</taxon>
        <taxon>Parelaphostrongylus</taxon>
    </lineage>
</organism>
<dbReference type="FunFam" id="1.10.287.810:FF:000001">
    <property type="entry name" value="mitochondrial import inner membrane translocase subunit TIM13"/>
    <property type="match status" value="1"/>
</dbReference>
<dbReference type="GO" id="GO:0045039">
    <property type="term" value="P:protein insertion into mitochondrial inner membrane"/>
    <property type="evidence" value="ECO:0007669"/>
    <property type="project" value="UniProtKB-ARBA"/>
</dbReference>
<comment type="function">
    <text evidence="10">Mitochondrial intermembrane chaperone that participates in the import and insertion of some multi-pass transmembrane proteins into the mitochondrial inner membrane. Also required for the transfer of beta-barrel precursors from the TOM complex to the sorting and assembly machinery (SAM complex) of the outer membrane. Acts as a chaperone-like protein that protects the hydrophobic precursors from aggregation and guide them through the mitochondrial intermembrane space.</text>
</comment>
<evidence type="ECO:0000256" key="6">
    <source>
        <dbReference type="ARBA" id="ARBA00023010"/>
    </source>
</evidence>
<keyword evidence="9 10" id="KW-0143">Chaperone</keyword>
<dbReference type="Proteomes" id="UP001196413">
    <property type="component" value="Unassembled WGS sequence"/>
</dbReference>
<sequence>MAFVVLDVRFGFLTHFISSAYGAEHVSLHVKWKDHLSNKTMDHLLDMEALKKLTPEQQQQVIAGVKQQAAIANAQNLITDLSEKCTSKCISSPGTSLSNSDRQCLQRCMDRFMDSWNLVSQTLQRRLQEELASAGAFNQGGNSFS</sequence>
<feature type="domain" description="Tim10-like" evidence="11">
    <location>
        <begin position="65"/>
        <end position="124"/>
    </location>
</feature>
<comment type="subcellular location">
    <subcellularLocation>
        <location evidence="10">Mitochondrion inner membrane</location>
        <topology evidence="10">Peripheral membrane protein</topology>
        <orientation evidence="10">Intermembrane side</orientation>
    </subcellularLocation>
</comment>
<keyword evidence="10" id="KW-0999">Mitochondrion inner membrane</keyword>
<keyword evidence="10" id="KW-0472">Membrane</keyword>
<evidence type="ECO:0000256" key="5">
    <source>
        <dbReference type="ARBA" id="ARBA00022927"/>
    </source>
</evidence>
<evidence type="ECO:0000313" key="13">
    <source>
        <dbReference type="Proteomes" id="UP001196413"/>
    </source>
</evidence>
<proteinExistence type="inferred from homology"/>
<evidence type="ECO:0000256" key="8">
    <source>
        <dbReference type="ARBA" id="ARBA00023157"/>
    </source>
</evidence>
<name>A0AAD5R2P8_PARTN</name>